<evidence type="ECO:0000313" key="2">
    <source>
        <dbReference type="EMBL" id="OGL88201.1"/>
    </source>
</evidence>
<dbReference type="AlphaFoldDB" id="A0A1F7VCP7"/>
<accession>A0A1F7VCP7</accession>
<protein>
    <submittedName>
        <fullName evidence="2">Uncharacterized protein</fullName>
    </submittedName>
</protein>
<reference evidence="2 3" key="1">
    <citation type="journal article" date="2016" name="Nat. Commun.">
        <title>Thousands of microbial genomes shed light on interconnected biogeochemical processes in an aquifer system.</title>
        <authorList>
            <person name="Anantharaman K."/>
            <person name="Brown C.T."/>
            <person name="Hug L.A."/>
            <person name="Sharon I."/>
            <person name="Castelle C.J."/>
            <person name="Probst A.J."/>
            <person name="Thomas B.C."/>
            <person name="Singh A."/>
            <person name="Wilkins M.J."/>
            <person name="Karaoz U."/>
            <person name="Brodie E.L."/>
            <person name="Williams K.H."/>
            <person name="Hubbard S.S."/>
            <person name="Banfield J.F."/>
        </authorList>
    </citation>
    <scope>NUCLEOTIDE SEQUENCE [LARGE SCALE GENOMIC DNA]</scope>
</reference>
<keyword evidence="1" id="KW-0175">Coiled coil</keyword>
<feature type="coiled-coil region" evidence="1">
    <location>
        <begin position="10"/>
        <end position="37"/>
    </location>
</feature>
<dbReference type="EMBL" id="MGEQ01000001">
    <property type="protein sequence ID" value="OGL88201.1"/>
    <property type="molecule type" value="Genomic_DNA"/>
</dbReference>
<comment type="caution">
    <text evidence="2">The sequence shown here is derived from an EMBL/GenBank/DDBJ whole genome shotgun (WGS) entry which is preliminary data.</text>
</comment>
<sequence length="148" mass="16819">MGSTATSAVVVQLEHEIETTKDHLDQLNERLREQTTVGWLAIVNFMFGGRIQYVRISDRANNPFDHFDSSSKPHRQRSYVKGCSDIDQVRVLFSGWNEPEFEMKLEDGRSRIPGSFVFLTNTNLDALTRKAEAVLSSERRNKSSALGQ</sequence>
<evidence type="ECO:0000313" key="3">
    <source>
        <dbReference type="Proteomes" id="UP000176593"/>
    </source>
</evidence>
<dbReference type="Proteomes" id="UP000176593">
    <property type="component" value="Unassembled WGS sequence"/>
</dbReference>
<gene>
    <name evidence="2" type="ORF">A3I41_00535</name>
</gene>
<name>A0A1F7VCP7_9BACT</name>
<evidence type="ECO:0000256" key="1">
    <source>
        <dbReference type="SAM" id="Coils"/>
    </source>
</evidence>
<proteinExistence type="predicted"/>
<organism evidence="2 3">
    <name type="scientific">Candidatus Uhrbacteria bacterium RIFCSPLOWO2_02_FULL_48_18</name>
    <dbReference type="NCBI Taxonomy" id="1802408"/>
    <lineage>
        <taxon>Bacteria</taxon>
        <taxon>Candidatus Uhriibacteriota</taxon>
    </lineage>
</organism>